<proteinExistence type="predicted"/>
<protein>
    <submittedName>
        <fullName evidence="1">Uncharacterized protein</fullName>
    </submittedName>
</protein>
<dbReference type="EMBL" id="JBHUOS010000010">
    <property type="protein sequence ID" value="MFD2916849.1"/>
    <property type="molecule type" value="Genomic_DNA"/>
</dbReference>
<accession>A0ABW5ZUY6</accession>
<keyword evidence="2" id="KW-1185">Reference proteome</keyword>
<reference evidence="2" key="1">
    <citation type="journal article" date="2019" name="Int. J. Syst. Evol. Microbiol.">
        <title>The Global Catalogue of Microorganisms (GCM) 10K type strain sequencing project: providing services to taxonomists for standard genome sequencing and annotation.</title>
        <authorList>
            <consortium name="The Broad Institute Genomics Platform"/>
            <consortium name="The Broad Institute Genome Sequencing Center for Infectious Disease"/>
            <person name="Wu L."/>
            <person name="Ma J."/>
        </authorList>
    </citation>
    <scope>NUCLEOTIDE SEQUENCE [LARGE SCALE GENOMIC DNA]</scope>
    <source>
        <strain evidence="2">KCTC 32514</strain>
    </source>
</reference>
<dbReference type="RefSeq" id="WP_194506291.1">
    <property type="nucleotide sequence ID" value="NZ_JADILU010000001.1"/>
</dbReference>
<dbReference type="Gene3D" id="2.60.40.10">
    <property type="entry name" value="Immunoglobulins"/>
    <property type="match status" value="1"/>
</dbReference>
<dbReference type="InterPro" id="IPR013783">
    <property type="entry name" value="Ig-like_fold"/>
</dbReference>
<organism evidence="1 2">
    <name type="scientific">Psychroserpens luteus</name>
    <dbReference type="NCBI Taxonomy" id="1434066"/>
    <lineage>
        <taxon>Bacteria</taxon>
        <taxon>Pseudomonadati</taxon>
        <taxon>Bacteroidota</taxon>
        <taxon>Flavobacteriia</taxon>
        <taxon>Flavobacteriales</taxon>
        <taxon>Flavobacteriaceae</taxon>
        <taxon>Psychroserpens</taxon>
    </lineage>
</organism>
<dbReference type="PROSITE" id="PS51257">
    <property type="entry name" value="PROKAR_LIPOPROTEIN"/>
    <property type="match status" value="1"/>
</dbReference>
<evidence type="ECO:0000313" key="1">
    <source>
        <dbReference type="EMBL" id="MFD2916849.1"/>
    </source>
</evidence>
<name>A0ABW5ZUY6_9FLAO</name>
<sequence length="119" mass="13573">MKRTFLIVLLVFLLSSCDDIIEVENISENVITVLAPTNNSVLTQGDIIFSWNDVQDATQYRLQLATPSFENASQILLDSIVTITNFSKSLELGNYEWRVRAENSEYQTIYTTQNFAVEE</sequence>
<evidence type="ECO:0000313" key="2">
    <source>
        <dbReference type="Proteomes" id="UP001597548"/>
    </source>
</evidence>
<comment type="caution">
    <text evidence="1">The sequence shown here is derived from an EMBL/GenBank/DDBJ whole genome shotgun (WGS) entry which is preliminary data.</text>
</comment>
<dbReference type="Proteomes" id="UP001597548">
    <property type="component" value="Unassembled WGS sequence"/>
</dbReference>
<gene>
    <name evidence="1" type="ORF">ACFS29_14435</name>
</gene>